<gene>
    <name evidence="6" type="ORF">CTEN210_01776</name>
</gene>
<dbReference type="GO" id="GO:0046872">
    <property type="term" value="F:metal ion binding"/>
    <property type="evidence" value="ECO:0007669"/>
    <property type="project" value="UniProtKB-KW"/>
</dbReference>
<evidence type="ECO:0000313" key="6">
    <source>
        <dbReference type="EMBL" id="GFH45302.1"/>
    </source>
</evidence>
<evidence type="ECO:0000256" key="2">
    <source>
        <dbReference type="ARBA" id="ARBA00022539"/>
    </source>
</evidence>
<evidence type="ECO:0000313" key="7">
    <source>
        <dbReference type="Proteomes" id="UP001054902"/>
    </source>
</evidence>
<keyword evidence="2" id="KW-0104">Cadmium</keyword>
<keyword evidence="3" id="KW-0808">Transferase</keyword>
<dbReference type="SUPFAM" id="SSF54001">
    <property type="entry name" value="Cysteine proteinases"/>
    <property type="match status" value="1"/>
</dbReference>
<dbReference type="EMBL" id="BLLK01000020">
    <property type="protein sequence ID" value="GFH45302.1"/>
    <property type="molecule type" value="Genomic_DNA"/>
</dbReference>
<proteinExistence type="predicted"/>
<protein>
    <recommendedName>
        <fullName evidence="1">glutathione gamma-glutamylcysteinyltransferase</fullName>
        <ecNumber evidence="1">2.3.2.15</ecNumber>
    </recommendedName>
</protein>
<name>A0AAD3GZR2_9STRA</name>
<evidence type="ECO:0000256" key="3">
    <source>
        <dbReference type="ARBA" id="ARBA00022679"/>
    </source>
</evidence>
<accession>A0AAD3GZR2</accession>
<dbReference type="PANTHER" id="PTHR33447">
    <property type="entry name" value="GLUTATHIONE GAMMA-GLUTAMYLCYSTEINYLTRANSFERASE"/>
    <property type="match status" value="1"/>
</dbReference>
<feature type="domain" description="Peptidase C83" evidence="5">
    <location>
        <begin position="1"/>
        <end position="256"/>
    </location>
</feature>
<dbReference type="InterPro" id="IPR007719">
    <property type="entry name" value="PCS_N"/>
</dbReference>
<reference evidence="6 7" key="1">
    <citation type="journal article" date="2021" name="Sci. Rep.">
        <title>The genome of the diatom Chaetoceros tenuissimus carries an ancient integrated fragment of an extant virus.</title>
        <authorList>
            <person name="Hongo Y."/>
            <person name="Kimura K."/>
            <person name="Takaki Y."/>
            <person name="Yoshida Y."/>
            <person name="Baba S."/>
            <person name="Kobayashi G."/>
            <person name="Nagasaki K."/>
            <person name="Hano T."/>
            <person name="Tomaru Y."/>
        </authorList>
    </citation>
    <scope>NUCLEOTIDE SEQUENCE [LARGE SCALE GENOMIC DNA]</scope>
    <source>
        <strain evidence="6 7">NIES-3715</strain>
    </source>
</reference>
<dbReference type="PANTHER" id="PTHR33447:SF2">
    <property type="entry name" value="GLUTATHIONE GAMMA-GLUTAMYLCYSTEINYLTRANSFERASE"/>
    <property type="match status" value="1"/>
</dbReference>
<dbReference type="GO" id="GO:0098849">
    <property type="term" value="P:cellular detoxification of cadmium ion"/>
    <property type="evidence" value="ECO:0007669"/>
    <property type="project" value="TreeGrafter"/>
</dbReference>
<keyword evidence="7" id="KW-1185">Reference proteome</keyword>
<dbReference type="Pfam" id="PF05023">
    <property type="entry name" value="Phytochelatin"/>
    <property type="match status" value="2"/>
</dbReference>
<evidence type="ECO:0000256" key="4">
    <source>
        <dbReference type="ARBA" id="ARBA00022723"/>
    </source>
</evidence>
<dbReference type="GO" id="GO:0016756">
    <property type="term" value="F:glutathione gamma-glutamylcysteinyltransferase activity"/>
    <property type="evidence" value="ECO:0007669"/>
    <property type="project" value="UniProtKB-EC"/>
</dbReference>
<sequence>MENTSFYRRELPATCVALSARQGQQLFRSAMNHNFTNNFFDLISQFHTQTEPAFCGPSTLVMILNAFSVDPRKKWKGPWRWFEESMLNCCIDLEKIKKTGITFSTFVCLAQCQGLKTQAVYGTDSTLEEFRNAVKIACGCYPENCIRKNCDARGTGDFSESSTCLPCGINDEKFIEQQTFLVVSYNRKTLQQTGTGHFSPIAAYDPKSDSALILDTARFKYPPHWVKLDLLFESMKSVDVETGKSRGYVLLSYEKDEICNSPNFLLPQSLLFRSTKSQNPARLKFKVFLDEKRKVCKKVTFRDVLDYFASGSDCSKIWTIVEPAEIPLDGHELFRLNQLLHVIQEMMEREAKDNTLELDSSLTKSMAPCSQRIVHISILQTIFVIYLSTLDPSSVSDEIRKVELHDEDFPQDSILDKEETASYIHAQIQSEVDLIRNAIDYSSNSETERCRCGNIQNKM</sequence>
<dbReference type="InterPro" id="IPR038156">
    <property type="entry name" value="PCS_N_sf"/>
</dbReference>
<comment type="caution">
    <text evidence="6">The sequence shown here is derived from an EMBL/GenBank/DDBJ whole genome shotgun (WGS) entry which is preliminary data.</text>
</comment>
<dbReference type="Proteomes" id="UP001054902">
    <property type="component" value="Unassembled WGS sequence"/>
</dbReference>
<dbReference type="InterPro" id="IPR040409">
    <property type="entry name" value="PCS-like"/>
</dbReference>
<dbReference type="PROSITE" id="PS51443">
    <property type="entry name" value="PCS"/>
    <property type="match status" value="1"/>
</dbReference>
<dbReference type="GO" id="GO:0046938">
    <property type="term" value="P:phytochelatin biosynthetic process"/>
    <property type="evidence" value="ECO:0007669"/>
    <property type="project" value="InterPro"/>
</dbReference>
<keyword evidence="4" id="KW-0479">Metal-binding</keyword>
<dbReference type="EC" id="2.3.2.15" evidence="1"/>
<organism evidence="6 7">
    <name type="scientific">Chaetoceros tenuissimus</name>
    <dbReference type="NCBI Taxonomy" id="426638"/>
    <lineage>
        <taxon>Eukaryota</taxon>
        <taxon>Sar</taxon>
        <taxon>Stramenopiles</taxon>
        <taxon>Ochrophyta</taxon>
        <taxon>Bacillariophyta</taxon>
        <taxon>Coscinodiscophyceae</taxon>
        <taxon>Chaetocerotophycidae</taxon>
        <taxon>Chaetocerotales</taxon>
        <taxon>Chaetocerotaceae</taxon>
        <taxon>Chaetoceros</taxon>
    </lineage>
</organism>
<evidence type="ECO:0000256" key="1">
    <source>
        <dbReference type="ARBA" id="ARBA00012468"/>
    </source>
</evidence>
<evidence type="ECO:0000259" key="5">
    <source>
        <dbReference type="PROSITE" id="PS51443"/>
    </source>
</evidence>
<dbReference type="GO" id="GO:0010273">
    <property type="term" value="P:detoxification of copper ion"/>
    <property type="evidence" value="ECO:0007669"/>
    <property type="project" value="TreeGrafter"/>
</dbReference>
<dbReference type="Gene3D" id="3.90.70.30">
    <property type="entry name" value="Phytochelatin synthase, N-terminal domain"/>
    <property type="match status" value="1"/>
</dbReference>
<dbReference type="InterPro" id="IPR038765">
    <property type="entry name" value="Papain-like_cys_pep_sf"/>
</dbReference>
<dbReference type="AlphaFoldDB" id="A0AAD3GZR2"/>